<evidence type="ECO:0000313" key="1">
    <source>
        <dbReference type="EMBL" id="SNS62440.1"/>
    </source>
</evidence>
<keyword evidence="2" id="KW-1185">Reference proteome</keyword>
<name>A0A239G074_9ACTN</name>
<proteinExistence type="predicted"/>
<sequence>MNNREGLDNAEYLILGDLDSSPRPLQELGWPEAPSRRVVAEILGPGLVSLATRHFIEVRRFSAWPARWEEGTPVVGDELRQASSRVEVWSGGSTNGLLAAQITEAGIPYL</sequence>
<dbReference type="RefSeq" id="WP_089297521.1">
    <property type="nucleotide sequence ID" value="NZ_BOMU01000084.1"/>
</dbReference>
<reference evidence="1 2" key="1">
    <citation type="submission" date="2017-06" db="EMBL/GenBank/DDBJ databases">
        <authorList>
            <person name="Kim H.J."/>
            <person name="Triplett B.A."/>
        </authorList>
    </citation>
    <scope>NUCLEOTIDE SEQUENCE [LARGE SCALE GENOMIC DNA]</scope>
    <source>
        <strain evidence="1 2">DSM 43151</strain>
    </source>
</reference>
<accession>A0A239G074</accession>
<evidence type="ECO:0000313" key="2">
    <source>
        <dbReference type="Proteomes" id="UP000198415"/>
    </source>
</evidence>
<dbReference type="EMBL" id="FZNR01000019">
    <property type="protein sequence ID" value="SNS62440.1"/>
    <property type="molecule type" value="Genomic_DNA"/>
</dbReference>
<gene>
    <name evidence="1" type="ORF">SAMN06264365_119131</name>
</gene>
<dbReference type="OrthoDB" id="3392550at2"/>
<dbReference type="AlphaFoldDB" id="A0A239G074"/>
<organism evidence="1 2">
    <name type="scientific">Actinoplanes regularis</name>
    <dbReference type="NCBI Taxonomy" id="52697"/>
    <lineage>
        <taxon>Bacteria</taxon>
        <taxon>Bacillati</taxon>
        <taxon>Actinomycetota</taxon>
        <taxon>Actinomycetes</taxon>
        <taxon>Micromonosporales</taxon>
        <taxon>Micromonosporaceae</taxon>
        <taxon>Actinoplanes</taxon>
    </lineage>
</organism>
<protein>
    <submittedName>
        <fullName evidence="1">Uncharacterized protein</fullName>
    </submittedName>
</protein>
<dbReference type="Proteomes" id="UP000198415">
    <property type="component" value="Unassembled WGS sequence"/>
</dbReference>